<evidence type="ECO:0008006" key="4">
    <source>
        <dbReference type="Google" id="ProtNLM"/>
    </source>
</evidence>
<dbReference type="OrthoDB" id="2369878at2759"/>
<feature type="signal peptide" evidence="1">
    <location>
        <begin position="1"/>
        <end position="28"/>
    </location>
</feature>
<gene>
    <name evidence="2" type="ORF">K457DRAFT_22602</name>
</gene>
<dbReference type="STRING" id="1314771.A0A197JN65"/>
<keyword evidence="1" id="KW-0732">Signal</keyword>
<evidence type="ECO:0000256" key="1">
    <source>
        <dbReference type="SAM" id="SignalP"/>
    </source>
</evidence>
<proteinExistence type="predicted"/>
<sequence length="486" mass="51389">MPAFRFLVKLVTAATAISLLSTPLFSTATTFGPIISPQNPYTGQNGLATMHGDPASSDTTPFAGPGNATIDSNRRALQSACPTLLGTSDGYIFGLCTTMFGRTPTIHLFDAQEANSLAELAIAKGNILGGVYAYVDNQDKLVLTNGDNQLLRVGKSSTNGKWALAVTDSLPLTPIPASDSVVGLAPDWQGYVWFATANGLAGYADPVTKNVIVLPLNTTGGSIEEVANSISTSPVGTSISTTFATYLLARDDATNVIKVLWRQAYDRGPARKPGQLSWGTGSTPTFFGPKSGYEYVTIVDNASPLVNLLVYRTQDGSQVCKVPLFESNNSGSENSPIGSGRSIFVASTYGYPYPALPAGAPPSQPSSANFVGGIGRVDVLEDDTKGCIVKWVNNKIRSSAVPKLSLADKKIYTFVRQTPLFPDSTSTGILDNYYYTTIDSETGSIDSKQFVGTGFIFDTVQMAGLIDQGATLFQGTITGVVRVRKA</sequence>
<dbReference type="EMBL" id="KV442072">
    <property type="protein sequence ID" value="OAQ25926.1"/>
    <property type="molecule type" value="Genomic_DNA"/>
</dbReference>
<feature type="chain" id="PRO_5008276105" description="Phytase-like domain-containing protein" evidence="1">
    <location>
        <begin position="29"/>
        <end position="486"/>
    </location>
</feature>
<protein>
    <recommendedName>
        <fullName evidence="4">Phytase-like domain-containing protein</fullName>
    </recommendedName>
</protein>
<evidence type="ECO:0000313" key="2">
    <source>
        <dbReference type="EMBL" id="OAQ25926.1"/>
    </source>
</evidence>
<name>A0A197JN65_9FUNG</name>
<accession>A0A197JN65</accession>
<organism evidence="2 3">
    <name type="scientific">Linnemannia elongata AG-77</name>
    <dbReference type="NCBI Taxonomy" id="1314771"/>
    <lineage>
        <taxon>Eukaryota</taxon>
        <taxon>Fungi</taxon>
        <taxon>Fungi incertae sedis</taxon>
        <taxon>Mucoromycota</taxon>
        <taxon>Mortierellomycotina</taxon>
        <taxon>Mortierellomycetes</taxon>
        <taxon>Mortierellales</taxon>
        <taxon>Mortierellaceae</taxon>
        <taxon>Linnemannia</taxon>
    </lineage>
</organism>
<evidence type="ECO:0000313" key="3">
    <source>
        <dbReference type="Proteomes" id="UP000078512"/>
    </source>
</evidence>
<reference evidence="2 3" key="1">
    <citation type="submission" date="2016-05" db="EMBL/GenBank/DDBJ databases">
        <title>Genome sequencing reveals origins of a unique bacterial endosymbiosis in the earliest lineages of terrestrial Fungi.</title>
        <authorList>
            <consortium name="DOE Joint Genome Institute"/>
            <person name="Uehling J."/>
            <person name="Gryganskyi A."/>
            <person name="Hameed K."/>
            <person name="Tschaplinski T."/>
            <person name="Misztal P."/>
            <person name="Wu S."/>
            <person name="Desiro A."/>
            <person name="Vande Pol N."/>
            <person name="Du Z.-Y."/>
            <person name="Zienkiewicz A."/>
            <person name="Zienkiewicz K."/>
            <person name="Morin E."/>
            <person name="Tisserant E."/>
            <person name="Splivallo R."/>
            <person name="Hainaut M."/>
            <person name="Henrissat B."/>
            <person name="Ohm R."/>
            <person name="Kuo A."/>
            <person name="Yan J."/>
            <person name="Lipzen A."/>
            <person name="Nolan M."/>
            <person name="Labutti K."/>
            <person name="Barry K."/>
            <person name="Goldstein A."/>
            <person name="Labbe J."/>
            <person name="Schadt C."/>
            <person name="Tuskan G."/>
            <person name="Grigoriev I."/>
            <person name="Martin F."/>
            <person name="Vilgalys R."/>
            <person name="Bonito G."/>
        </authorList>
    </citation>
    <scope>NUCLEOTIDE SEQUENCE [LARGE SCALE GENOMIC DNA]</scope>
    <source>
        <strain evidence="2 3">AG-77</strain>
    </source>
</reference>
<dbReference type="Proteomes" id="UP000078512">
    <property type="component" value="Unassembled WGS sequence"/>
</dbReference>
<dbReference type="AlphaFoldDB" id="A0A197JN65"/>
<keyword evidence="3" id="KW-1185">Reference proteome</keyword>